<keyword evidence="1" id="KW-0472">Membrane</keyword>
<dbReference type="EMBL" id="CP127250">
    <property type="protein sequence ID" value="WIY27828.1"/>
    <property type="molecule type" value="Genomic_DNA"/>
</dbReference>
<evidence type="ECO:0000313" key="3">
    <source>
        <dbReference type="Proteomes" id="UP001238334"/>
    </source>
</evidence>
<protein>
    <submittedName>
        <fullName evidence="2">Uncharacterized protein</fullName>
    </submittedName>
</protein>
<keyword evidence="3" id="KW-1185">Reference proteome</keyword>
<accession>A0A9Y2P995</accession>
<feature type="transmembrane region" description="Helical" evidence="1">
    <location>
        <begin position="27"/>
        <end position="47"/>
    </location>
</feature>
<name>A0A9Y2P995_9RHOB</name>
<evidence type="ECO:0000313" key="2">
    <source>
        <dbReference type="EMBL" id="WIY27828.1"/>
    </source>
</evidence>
<sequence>MFCCLLLVPLFTYAVQALPVSARESFLHSLPMLPCLILAMAGLLVWLGSPA</sequence>
<reference evidence="2 3" key="1">
    <citation type="submission" date="2023-06" db="EMBL/GenBank/DDBJ databases">
        <title>Parasedimentitalea psychrophila sp. nov., a psychrophilic bacterium isolated from deep-sea sediment.</title>
        <authorList>
            <person name="Li A."/>
        </authorList>
    </citation>
    <scope>NUCLEOTIDE SEQUENCE [LARGE SCALE GENOMIC DNA]</scope>
    <source>
        <strain evidence="2 3">QS115</strain>
        <plasmid evidence="2 3">pQS-3</plasmid>
    </source>
</reference>
<organism evidence="2 3">
    <name type="scientific">Parasedimentitalea psychrophila</name>
    <dbReference type="NCBI Taxonomy" id="2997337"/>
    <lineage>
        <taxon>Bacteria</taxon>
        <taxon>Pseudomonadati</taxon>
        <taxon>Pseudomonadota</taxon>
        <taxon>Alphaproteobacteria</taxon>
        <taxon>Rhodobacterales</taxon>
        <taxon>Paracoccaceae</taxon>
        <taxon>Parasedimentitalea</taxon>
    </lineage>
</organism>
<dbReference type="KEGG" id="ppso:QPJ95_24055"/>
<geneLocation type="plasmid" evidence="2 3">
    <name>pQS-3</name>
</geneLocation>
<dbReference type="RefSeq" id="WP_270920992.1">
    <property type="nucleotide sequence ID" value="NZ_CP127250.1"/>
</dbReference>
<keyword evidence="2" id="KW-0614">Plasmid</keyword>
<gene>
    <name evidence="2" type="ORF">QPJ95_24055</name>
</gene>
<proteinExistence type="predicted"/>
<keyword evidence="1" id="KW-0812">Transmembrane</keyword>
<evidence type="ECO:0000256" key="1">
    <source>
        <dbReference type="SAM" id="Phobius"/>
    </source>
</evidence>
<dbReference type="Proteomes" id="UP001238334">
    <property type="component" value="Plasmid pQS-3"/>
</dbReference>
<keyword evidence="1" id="KW-1133">Transmembrane helix</keyword>
<dbReference type="AlphaFoldDB" id="A0A9Y2P995"/>